<evidence type="ECO:0000259" key="7">
    <source>
        <dbReference type="SMART" id="SM00752"/>
    </source>
</evidence>
<dbReference type="RefSeq" id="WP_218934302.1">
    <property type="nucleotide sequence ID" value="NZ_CP036261.1"/>
</dbReference>
<keyword evidence="9" id="KW-1185">Reference proteome</keyword>
<feature type="transmembrane region" description="Helical" evidence="6">
    <location>
        <begin position="147"/>
        <end position="167"/>
    </location>
</feature>
<keyword evidence="2 6" id="KW-0812">Transmembrane</keyword>
<comment type="subcellular location">
    <subcellularLocation>
        <location evidence="1">Endomembrane system</location>
        <topology evidence="1">Multi-pass membrane protein</topology>
    </subcellularLocation>
</comment>
<dbReference type="PANTHER" id="PTHR39535">
    <property type="entry name" value="SPORULATION-DELAYING PROTEIN SDPB"/>
    <property type="match status" value="1"/>
</dbReference>
<dbReference type="SMART" id="SM00752">
    <property type="entry name" value="HTTM"/>
    <property type="match status" value="1"/>
</dbReference>
<name>A0A517M5E5_9BACT</name>
<accession>A0A517M5E5</accession>
<dbReference type="PANTHER" id="PTHR39535:SF2">
    <property type="entry name" value="HTTM DOMAIN-CONTAINING PROTEIN"/>
    <property type="match status" value="1"/>
</dbReference>
<evidence type="ECO:0000313" key="9">
    <source>
        <dbReference type="Proteomes" id="UP000319557"/>
    </source>
</evidence>
<sequence length="572" mass="64252">MAQRTAPRLIANVRDRWFAIRDAWQQFWYQPEDPIGVAWLRIATGLVLLYTLAIWSFDLSAFFGSEIGWQSAELVSHIQHGQWTFSFWWWVPDDWLWLAHGAAMLVVAAFTIGLFTRITKFAALLICISYANRVPMVQFGLDQVTAAWLLYLCLGPCGARLSIDRWWSQRNRRRRGLPTAPVALSSAARLTTRMVQVHLCVIYLWAGLSKLQGGSWLSGEAIWWIASNYEHQQVSMTWLAYVPWLYQLLTIGTWAWEISFSFLVWNRSLRWWVLTVGMGMHAGIGLFLGLWPFALIMVVGYVSFVPTAMLVHCSQALRRASGLSRGDRKDLQVERSRIELAFADDERVAPEKSARAAIPSAANEKTDQPSTVKLASVCGSDQDAKDSAAAAVCEPMAAGDARRPAVKPIKKVKMMLGENDRDNMVLFVERSAKRRCSLIRALEANGYRCIGLDAWPETIEVYNVLKPRYVMCNGYKLPTSELRFWRAQLDERPDSVFVVLVEPHQVSQTTSADGRTIGLAIPASFEQIRAALEGVRPPADDGGSLPQAGPTSESDEEPGDNIFSLTSHNRPN</sequence>
<proteinExistence type="predicted"/>
<feature type="region of interest" description="Disordered" evidence="5">
    <location>
        <begin position="535"/>
        <end position="572"/>
    </location>
</feature>
<keyword evidence="3 6" id="KW-1133">Transmembrane helix</keyword>
<feature type="transmembrane region" description="Helical" evidence="6">
    <location>
        <begin position="122"/>
        <end position="141"/>
    </location>
</feature>
<evidence type="ECO:0000256" key="1">
    <source>
        <dbReference type="ARBA" id="ARBA00004127"/>
    </source>
</evidence>
<dbReference type="KEGG" id="ruv:EC9_43000"/>
<evidence type="ECO:0000256" key="4">
    <source>
        <dbReference type="ARBA" id="ARBA00023136"/>
    </source>
</evidence>
<evidence type="ECO:0000256" key="5">
    <source>
        <dbReference type="SAM" id="MobiDB-lite"/>
    </source>
</evidence>
<evidence type="ECO:0000256" key="2">
    <source>
        <dbReference type="ARBA" id="ARBA00022692"/>
    </source>
</evidence>
<dbReference type="InterPro" id="IPR011020">
    <property type="entry name" value="HTTM-like"/>
</dbReference>
<evidence type="ECO:0000313" key="8">
    <source>
        <dbReference type="EMBL" id="QDS90096.1"/>
    </source>
</evidence>
<reference evidence="8 9" key="1">
    <citation type="submission" date="2019-02" db="EMBL/GenBank/DDBJ databases">
        <title>Deep-cultivation of Planctomycetes and their phenomic and genomic characterization uncovers novel biology.</title>
        <authorList>
            <person name="Wiegand S."/>
            <person name="Jogler M."/>
            <person name="Boedeker C."/>
            <person name="Pinto D."/>
            <person name="Vollmers J."/>
            <person name="Rivas-Marin E."/>
            <person name="Kohn T."/>
            <person name="Peeters S.H."/>
            <person name="Heuer A."/>
            <person name="Rast P."/>
            <person name="Oberbeckmann S."/>
            <person name="Bunk B."/>
            <person name="Jeske O."/>
            <person name="Meyerdierks A."/>
            <person name="Storesund J.E."/>
            <person name="Kallscheuer N."/>
            <person name="Luecker S."/>
            <person name="Lage O.M."/>
            <person name="Pohl T."/>
            <person name="Merkel B.J."/>
            <person name="Hornburger P."/>
            <person name="Mueller R.-W."/>
            <person name="Bruemmer F."/>
            <person name="Labrenz M."/>
            <person name="Spormann A.M."/>
            <person name="Op den Camp H."/>
            <person name="Overmann J."/>
            <person name="Amann R."/>
            <person name="Jetten M.S.M."/>
            <person name="Mascher T."/>
            <person name="Medema M.H."/>
            <person name="Devos D.P."/>
            <person name="Kaster A.-K."/>
            <person name="Ovreas L."/>
            <person name="Rohde M."/>
            <person name="Galperin M.Y."/>
            <person name="Jogler C."/>
        </authorList>
    </citation>
    <scope>NUCLEOTIDE SEQUENCE [LARGE SCALE GENOMIC DNA]</scope>
    <source>
        <strain evidence="8 9">EC9</strain>
    </source>
</reference>
<dbReference type="EMBL" id="CP036261">
    <property type="protein sequence ID" value="QDS90096.1"/>
    <property type="molecule type" value="Genomic_DNA"/>
</dbReference>
<dbReference type="GO" id="GO:0012505">
    <property type="term" value="C:endomembrane system"/>
    <property type="evidence" value="ECO:0007669"/>
    <property type="project" value="UniProtKB-SubCell"/>
</dbReference>
<feature type="domain" description="HTTM-like" evidence="7">
    <location>
        <begin position="29"/>
        <end position="309"/>
    </location>
</feature>
<protein>
    <recommendedName>
        <fullName evidence="7">HTTM-like domain-containing protein</fullName>
    </recommendedName>
</protein>
<feature type="transmembrane region" description="Helical" evidence="6">
    <location>
        <begin position="95"/>
        <end position="115"/>
    </location>
</feature>
<keyword evidence="4 6" id="KW-0472">Membrane</keyword>
<dbReference type="InterPro" id="IPR052964">
    <property type="entry name" value="Sporulation_signal_mat"/>
</dbReference>
<evidence type="ECO:0000256" key="6">
    <source>
        <dbReference type="SAM" id="Phobius"/>
    </source>
</evidence>
<dbReference type="AlphaFoldDB" id="A0A517M5E5"/>
<feature type="transmembrane region" description="Helical" evidence="6">
    <location>
        <begin position="244"/>
        <end position="264"/>
    </location>
</feature>
<feature type="compositionally biased region" description="Polar residues" evidence="5">
    <location>
        <begin position="563"/>
        <end position="572"/>
    </location>
</feature>
<evidence type="ECO:0000256" key="3">
    <source>
        <dbReference type="ARBA" id="ARBA00022989"/>
    </source>
</evidence>
<organism evidence="8 9">
    <name type="scientific">Rosistilla ulvae</name>
    <dbReference type="NCBI Taxonomy" id="1930277"/>
    <lineage>
        <taxon>Bacteria</taxon>
        <taxon>Pseudomonadati</taxon>
        <taxon>Planctomycetota</taxon>
        <taxon>Planctomycetia</taxon>
        <taxon>Pirellulales</taxon>
        <taxon>Pirellulaceae</taxon>
        <taxon>Rosistilla</taxon>
    </lineage>
</organism>
<feature type="transmembrane region" description="Helical" evidence="6">
    <location>
        <begin position="271"/>
        <end position="288"/>
    </location>
</feature>
<feature type="transmembrane region" description="Helical" evidence="6">
    <location>
        <begin position="38"/>
        <end position="57"/>
    </location>
</feature>
<dbReference type="Proteomes" id="UP000319557">
    <property type="component" value="Chromosome"/>
</dbReference>
<gene>
    <name evidence="8" type="ORF">EC9_43000</name>
</gene>